<evidence type="ECO:0000256" key="5">
    <source>
        <dbReference type="ARBA" id="ARBA00023316"/>
    </source>
</evidence>
<feature type="domain" description="Glycosyltransferase 2-like" evidence="6">
    <location>
        <begin position="8"/>
        <end position="131"/>
    </location>
</feature>
<proteinExistence type="inferred from homology"/>
<evidence type="ECO:0000256" key="4">
    <source>
        <dbReference type="ARBA" id="ARBA00022679"/>
    </source>
</evidence>
<keyword evidence="5" id="KW-0961">Cell wall biogenesis/degradation</keyword>
<dbReference type="GO" id="GO:0071555">
    <property type="term" value="P:cell wall organization"/>
    <property type="evidence" value="ECO:0007669"/>
    <property type="project" value="UniProtKB-KW"/>
</dbReference>
<sequence length="303" mass="33327">MHADVAAIVVTYNSAADVSSLIEDLRTATRSCVVRLIVVDNGSSDGTSDVIRAHSDVIFVESGGNLGYAGGINCGLRWIGSCDAVLVLNPDLRLAPDAVPRLLGALEADNVGAAVPLMLDENDVTYMSLRHEPSIIRAIGDALLGGKVRRRPTFSSEIDARPERYAEPHDVDWATGAAILVRASVAHDVGDWYEEFFLFSEETDYCRRIRARGHRIRFEPTAVVKHRQGGSGTSSLTTLLAVNRVRYVERHHGRLYSAAFRAAVLLAEALRSYDPAHRRTWAVVANRDRWRDLPKATRTRANA</sequence>
<dbReference type="Proteomes" id="UP000011200">
    <property type="component" value="Chromosome"/>
</dbReference>
<comment type="similarity">
    <text evidence="2">Belongs to the glycosyltransferase 2 family.</text>
</comment>
<comment type="pathway">
    <text evidence="1">Cell wall biogenesis; cell wall polysaccharide biosynthesis.</text>
</comment>
<accession>A0A2U9PYB2</accession>
<dbReference type="InterPro" id="IPR001173">
    <property type="entry name" value="Glyco_trans_2-like"/>
</dbReference>
<dbReference type="SUPFAM" id="SSF53448">
    <property type="entry name" value="Nucleotide-diphospho-sugar transferases"/>
    <property type="match status" value="1"/>
</dbReference>
<evidence type="ECO:0000256" key="3">
    <source>
        <dbReference type="ARBA" id="ARBA00022676"/>
    </source>
</evidence>
<organism evidence="7 8">
    <name type="scientific">Mycolicibacterium smegmatis (strain MKD8)</name>
    <name type="common">Mycobacterium smegmatis</name>
    <dbReference type="NCBI Taxonomy" id="1214915"/>
    <lineage>
        <taxon>Bacteria</taxon>
        <taxon>Bacillati</taxon>
        <taxon>Actinomycetota</taxon>
        <taxon>Actinomycetes</taxon>
        <taxon>Mycobacteriales</taxon>
        <taxon>Mycobacteriaceae</taxon>
        <taxon>Mycolicibacterium</taxon>
    </lineage>
</organism>
<protein>
    <submittedName>
        <fullName evidence="7">Glycosyl transferase, group 2 family protein, putative</fullName>
    </submittedName>
</protein>
<reference evidence="7 8" key="1">
    <citation type="journal article" date="2013" name="Genome Announc.">
        <title>Draft genome sequence of MKD8, a conjugal recipient Mycobacterium smegmatis strain.</title>
        <authorList>
            <person name="Gray T.A."/>
            <person name="Palumbo M.J."/>
            <person name="Derbyshire K.M."/>
        </authorList>
    </citation>
    <scope>NUCLEOTIDE SEQUENCE [LARGE SCALE GENOMIC DNA]</scope>
    <source>
        <strain evidence="7 8">MKD8</strain>
    </source>
</reference>
<evidence type="ECO:0000256" key="1">
    <source>
        <dbReference type="ARBA" id="ARBA00004776"/>
    </source>
</evidence>
<dbReference type="EMBL" id="CP027541">
    <property type="protein sequence ID" value="AWT56782.1"/>
    <property type="molecule type" value="Genomic_DNA"/>
</dbReference>
<dbReference type="Gene3D" id="3.90.550.10">
    <property type="entry name" value="Spore Coat Polysaccharide Biosynthesis Protein SpsA, Chain A"/>
    <property type="match status" value="1"/>
</dbReference>
<dbReference type="InterPro" id="IPR029044">
    <property type="entry name" value="Nucleotide-diphossugar_trans"/>
</dbReference>
<evidence type="ECO:0000259" key="6">
    <source>
        <dbReference type="Pfam" id="PF00535"/>
    </source>
</evidence>
<dbReference type="CDD" id="cd04186">
    <property type="entry name" value="GT_2_like_c"/>
    <property type="match status" value="1"/>
</dbReference>
<keyword evidence="3" id="KW-0328">Glycosyltransferase</keyword>
<dbReference type="GO" id="GO:0016757">
    <property type="term" value="F:glycosyltransferase activity"/>
    <property type="evidence" value="ECO:0007669"/>
    <property type="project" value="UniProtKB-KW"/>
</dbReference>
<keyword evidence="4 7" id="KW-0808">Transferase</keyword>
<evidence type="ECO:0000313" key="8">
    <source>
        <dbReference type="Proteomes" id="UP000011200"/>
    </source>
</evidence>
<dbReference type="PANTHER" id="PTHR43179">
    <property type="entry name" value="RHAMNOSYLTRANSFERASE WBBL"/>
    <property type="match status" value="1"/>
</dbReference>
<reference evidence="8" key="2">
    <citation type="submission" date="2018-03" db="EMBL/GenBank/DDBJ databases">
        <authorList>
            <person name="Derbyshire K."/>
            <person name="Gray T.A."/>
            <person name="Champion M."/>
        </authorList>
    </citation>
    <scope>NUCLEOTIDE SEQUENCE [LARGE SCALE GENOMIC DNA]</scope>
    <source>
        <strain evidence="8">MKD8</strain>
    </source>
</reference>
<name>A0A2U9PYB2_MYCSE</name>
<evidence type="ECO:0000313" key="7">
    <source>
        <dbReference type="EMBL" id="AWT56782.1"/>
    </source>
</evidence>
<dbReference type="Pfam" id="PF00535">
    <property type="entry name" value="Glycos_transf_2"/>
    <property type="match status" value="1"/>
</dbReference>
<dbReference type="AlphaFoldDB" id="A0A2U9PYB2"/>
<evidence type="ECO:0000256" key="2">
    <source>
        <dbReference type="ARBA" id="ARBA00006739"/>
    </source>
</evidence>
<gene>
    <name evidence="7" type="ORF">D806_058420</name>
</gene>
<dbReference type="PANTHER" id="PTHR43179:SF12">
    <property type="entry name" value="GALACTOFURANOSYLTRANSFERASE GLFT2"/>
    <property type="match status" value="1"/>
</dbReference>